<evidence type="ECO:0000259" key="9">
    <source>
        <dbReference type="Pfam" id="PF13742"/>
    </source>
</evidence>
<comment type="subcellular location">
    <subcellularLocation>
        <location evidence="5 6">Cytoplasm</location>
    </subcellularLocation>
</comment>
<dbReference type="InterPro" id="IPR003753">
    <property type="entry name" value="Exonuc_VII_L"/>
</dbReference>
<dbReference type="GO" id="GO:0003676">
    <property type="term" value="F:nucleic acid binding"/>
    <property type="evidence" value="ECO:0007669"/>
    <property type="project" value="InterPro"/>
</dbReference>
<evidence type="ECO:0000313" key="10">
    <source>
        <dbReference type="EMBL" id="SFL15762.1"/>
    </source>
</evidence>
<evidence type="ECO:0000256" key="1">
    <source>
        <dbReference type="ARBA" id="ARBA00022490"/>
    </source>
</evidence>
<feature type="domain" description="OB-fold nucleic acid binding" evidence="9">
    <location>
        <begin position="20"/>
        <end position="114"/>
    </location>
</feature>
<keyword evidence="3 5" id="KW-0378">Hydrolase</keyword>
<name>A0A1I4FCR3_9FIRM</name>
<feature type="domain" description="Exonuclease VII large subunit C-terminal" evidence="8">
    <location>
        <begin position="138"/>
        <end position="347"/>
    </location>
</feature>
<evidence type="ECO:0000256" key="7">
    <source>
        <dbReference type="SAM" id="Coils"/>
    </source>
</evidence>
<evidence type="ECO:0000256" key="5">
    <source>
        <dbReference type="HAMAP-Rule" id="MF_00378"/>
    </source>
</evidence>
<dbReference type="GO" id="GO:0006308">
    <property type="term" value="P:DNA catabolic process"/>
    <property type="evidence" value="ECO:0007669"/>
    <property type="project" value="UniProtKB-UniRule"/>
</dbReference>
<keyword evidence="7" id="KW-0175">Coiled coil</keyword>
<dbReference type="EC" id="3.1.11.6" evidence="5"/>
<keyword evidence="11" id="KW-1185">Reference proteome</keyword>
<comment type="subunit">
    <text evidence="5">Heterooligomer composed of large and small subunits.</text>
</comment>
<dbReference type="GO" id="GO:0009318">
    <property type="term" value="C:exodeoxyribonuclease VII complex"/>
    <property type="evidence" value="ECO:0007669"/>
    <property type="project" value="UniProtKB-UniRule"/>
</dbReference>
<comment type="catalytic activity">
    <reaction evidence="5 6">
        <text>Exonucleolytic cleavage in either 5'- to 3'- or 3'- to 5'-direction to yield nucleoside 5'-phosphates.</text>
        <dbReference type="EC" id="3.1.11.6"/>
    </reaction>
</comment>
<proteinExistence type="inferred from homology"/>
<dbReference type="AlphaFoldDB" id="A0A1I4FCR3"/>
<evidence type="ECO:0000256" key="4">
    <source>
        <dbReference type="ARBA" id="ARBA00022839"/>
    </source>
</evidence>
<dbReference type="GO" id="GO:0005737">
    <property type="term" value="C:cytoplasm"/>
    <property type="evidence" value="ECO:0007669"/>
    <property type="project" value="UniProtKB-SubCell"/>
</dbReference>
<evidence type="ECO:0000256" key="3">
    <source>
        <dbReference type="ARBA" id="ARBA00022801"/>
    </source>
</evidence>
<dbReference type="Pfam" id="PF02601">
    <property type="entry name" value="Exonuc_VII_L"/>
    <property type="match status" value="1"/>
</dbReference>
<dbReference type="PANTHER" id="PTHR30008:SF0">
    <property type="entry name" value="EXODEOXYRIBONUCLEASE 7 LARGE SUBUNIT"/>
    <property type="match status" value="1"/>
</dbReference>
<dbReference type="CDD" id="cd04489">
    <property type="entry name" value="ExoVII_LU_OBF"/>
    <property type="match status" value="1"/>
</dbReference>
<dbReference type="GO" id="GO:0008855">
    <property type="term" value="F:exodeoxyribonuclease VII activity"/>
    <property type="evidence" value="ECO:0007669"/>
    <property type="project" value="UniProtKB-UniRule"/>
</dbReference>
<sequence length="419" mass="47443">MTELYQNNLFTNTDEERKIFTIAEITDYLQSLLNSDPVLTDFWVTGEISNFYHHSSGHMYFTLKDKNSQLKTVMFKGYNSKVDFEIEDGMQVTARGNLDIYARRGEYQFYARELEKAGQGELYRAFEKLKVKLEKAGLFAESQKKSIPLLAKKIGIVTSPTGAAIRDILSVMQRRSGKFSVLIVPAHVQGKLAKAEITAGINYLNSRSDIDLIIVSRGGGSIEDLWPFNEEEVARAIFNSALPVISGVGHETDFTIADFVADLRAPTPSAAAELATANREEILNRLENLSQRLINTSQNQLQEVKNKLKNIAERRIFAFPAEIFRDYQQQLDSLETKLLHQTEKSYTDWENKYQLLYHKLNNLSPLKTLDRGYSILQDKTNNSITSVENLSVGQQITARLKDGRAKLKVQAKKVGDLDD</sequence>
<reference evidence="10 11" key="1">
    <citation type="submission" date="2016-10" db="EMBL/GenBank/DDBJ databases">
        <authorList>
            <person name="de Groot N.N."/>
        </authorList>
    </citation>
    <scope>NUCLEOTIDE SEQUENCE [LARGE SCALE GENOMIC DNA]</scope>
    <source>
        <strain evidence="10 11">ATCC 51327</strain>
    </source>
</reference>
<dbReference type="NCBIfam" id="TIGR00237">
    <property type="entry name" value="xseA"/>
    <property type="match status" value="1"/>
</dbReference>
<evidence type="ECO:0000256" key="6">
    <source>
        <dbReference type="RuleBase" id="RU004355"/>
    </source>
</evidence>
<organism evidence="10 11">
    <name type="scientific">Halanaerobium salsuginis</name>
    <dbReference type="NCBI Taxonomy" id="29563"/>
    <lineage>
        <taxon>Bacteria</taxon>
        <taxon>Bacillati</taxon>
        <taxon>Bacillota</taxon>
        <taxon>Clostridia</taxon>
        <taxon>Halanaerobiales</taxon>
        <taxon>Halanaerobiaceae</taxon>
        <taxon>Halanaerobium</taxon>
    </lineage>
</organism>
<evidence type="ECO:0000313" key="11">
    <source>
        <dbReference type="Proteomes" id="UP000199006"/>
    </source>
</evidence>
<dbReference type="EMBL" id="FOTI01000002">
    <property type="protein sequence ID" value="SFL15762.1"/>
    <property type="molecule type" value="Genomic_DNA"/>
</dbReference>
<keyword evidence="2 5" id="KW-0540">Nuclease</keyword>
<dbReference type="Proteomes" id="UP000199006">
    <property type="component" value="Unassembled WGS sequence"/>
</dbReference>
<accession>A0A1I4FCR3</accession>
<dbReference type="InterPro" id="IPR025824">
    <property type="entry name" value="OB-fold_nuc-bd_dom"/>
</dbReference>
<dbReference type="OrthoDB" id="9802795at2"/>
<dbReference type="RefSeq" id="WP_089858687.1">
    <property type="nucleotide sequence ID" value="NZ_FOTI01000002.1"/>
</dbReference>
<evidence type="ECO:0000256" key="2">
    <source>
        <dbReference type="ARBA" id="ARBA00022722"/>
    </source>
</evidence>
<dbReference type="HAMAP" id="MF_00378">
    <property type="entry name" value="Exonuc_7_L"/>
    <property type="match status" value="1"/>
</dbReference>
<comment type="function">
    <text evidence="5">Bidirectionally degrades single-stranded DNA into large acid-insoluble oligonucleotides, which are then degraded further into small acid-soluble oligonucleotides.</text>
</comment>
<keyword evidence="1 5" id="KW-0963">Cytoplasm</keyword>
<evidence type="ECO:0000259" key="8">
    <source>
        <dbReference type="Pfam" id="PF02601"/>
    </source>
</evidence>
<keyword evidence="4 5" id="KW-0269">Exonuclease</keyword>
<dbReference type="PANTHER" id="PTHR30008">
    <property type="entry name" value="EXODEOXYRIBONUCLEASE 7 LARGE SUBUNIT"/>
    <property type="match status" value="1"/>
</dbReference>
<comment type="similarity">
    <text evidence="5 6">Belongs to the XseA family.</text>
</comment>
<dbReference type="STRING" id="29563.SAMN02983006_00353"/>
<protein>
    <recommendedName>
        <fullName evidence="5">Exodeoxyribonuclease 7 large subunit</fullName>
        <ecNumber evidence="5">3.1.11.6</ecNumber>
    </recommendedName>
    <alternativeName>
        <fullName evidence="5">Exodeoxyribonuclease VII large subunit</fullName>
        <shortName evidence="5">Exonuclease VII large subunit</shortName>
    </alternativeName>
</protein>
<feature type="coiled-coil region" evidence="7">
    <location>
        <begin position="272"/>
        <end position="344"/>
    </location>
</feature>
<gene>
    <name evidence="5" type="primary">xseA</name>
    <name evidence="10" type="ORF">SAMN02983006_00353</name>
</gene>
<dbReference type="InterPro" id="IPR020579">
    <property type="entry name" value="Exonuc_VII_lsu_C"/>
</dbReference>
<dbReference type="Pfam" id="PF13742">
    <property type="entry name" value="tRNA_anti_2"/>
    <property type="match status" value="1"/>
</dbReference>